<dbReference type="Pfam" id="PF03007">
    <property type="entry name" value="WS_DGAT_cat"/>
    <property type="match status" value="1"/>
</dbReference>
<feature type="compositionally biased region" description="Basic residues" evidence="1">
    <location>
        <begin position="1"/>
        <end position="10"/>
    </location>
</feature>
<accession>A0A5Q0H592</accession>
<dbReference type="Gene3D" id="3.30.559.10">
    <property type="entry name" value="Chloramphenicol acetyltransferase-like domain"/>
    <property type="match status" value="1"/>
</dbReference>
<dbReference type="EMBL" id="CP034550">
    <property type="protein sequence ID" value="QFZ21319.1"/>
    <property type="molecule type" value="Genomic_DNA"/>
</dbReference>
<reference evidence="4" key="1">
    <citation type="journal article" date="2021" name="Curr. Microbiol.">
        <title>Complete genome of nocamycin-producing strain Saccharothrix syringae NRRL B-16468 reveals the biosynthetic potential for secondary metabolites.</title>
        <authorList>
            <person name="Mo X."/>
            <person name="Yang S."/>
        </authorList>
    </citation>
    <scope>NUCLEOTIDE SEQUENCE [LARGE SCALE GENOMIC DNA]</scope>
    <source>
        <strain evidence="4">ATCC 51364 / DSM 43886 / JCM 6844 / KCTC 9398 / NBRC 14523 / NRRL B-16468 / INA 2240</strain>
    </source>
</reference>
<dbReference type="Proteomes" id="UP000325787">
    <property type="component" value="Chromosome"/>
</dbReference>
<feature type="domain" description="O-acyltransferase WSD1-like N-terminal" evidence="2">
    <location>
        <begin position="82"/>
        <end position="227"/>
    </location>
</feature>
<dbReference type="KEGG" id="ssyi:EKG83_31525"/>
<dbReference type="InterPro" id="IPR004255">
    <property type="entry name" value="O-acyltransferase_WSD1_N"/>
</dbReference>
<evidence type="ECO:0000313" key="4">
    <source>
        <dbReference type="Proteomes" id="UP000325787"/>
    </source>
</evidence>
<evidence type="ECO:0000259" key="2">
    <source>
        <dbReference type="Pfam" id="PF03007"/>
    </source>
</evidence>
<organism evidence="3 4">
    <name type="scientific">Saccharothrix syringae</name>
    <name type="common">Nocardiopsis syringae</name>
    <dbReference type="NCBI Taxonomy" id="103733"/>
    <lineage>
        <taxon>Bacteria</taxon>
        <taxon>Bacillati</taxon>
        <taxon>Actinomycetota</taxon>
        <taxon>Actinomycetes</taxon>
        <taxon>Pseudonocardiales</taxon>
        <taxon>Pseudonocardiaceae</taxon>
        <taxon>Saccharothrix</taxon>
    </lineage>
</organism>
<name>A0A5Q0H592_SACSY</name>
<gene>
    <name evidence="3" type="ORF">EKG83_31525</name>
</gene>
<sequence>MRRRPVRRHERQGAAAPTAAAVPDRRRARLRDPVRLLRAAHPGGRPAGPARTAALTVPPARVPLGVLDRVLLREAARAPHESYLHIGGAVVLTGTPPTAAELGGLVTAAVRRVPVLTYRLGGRWPRAWWEPDPGFDPAEHVEVVDAEPGEDAHRAVTRAVATRPLRRDRPLWGLLLVRGCADGYALCYRAHHAFQDGVAAGRTAAALLGASRLPAPRPVEPGPPVAAVTKGVPDLLRLARRAGRLPEQPTGPRDPHLVRLDADLFGGAGATVFQVVLAALATALHDWGPGPGPGPVPRRGLGAVVPVSVHPAGSCLGNRVVLIPVDLPAAEPAACLARVVAQTRLPRLARCRAARGLVDRMPLWTARLVAAVLRWAWRGRIAVTAVRAGAALPGEVFPVPPMVPPLGGLVAVVHGGSGVVVSLEFPGRRDVDELGRLLHRAVVDLGRLDPGRADTSRFDLGRPAGPGGSAAR</sequence>
<dbReference type="GO" id="GO:0045017">
    <property type="term" value="P:glycerolipid biosynthetic process"/>
    <property type="evidence" value="ECO:0007669"/>
    <property type="project" value="InterPro"/>
</dbReference>
<dbReference type="GO" id="GO:0004144">
    <property type="term" value="F:diacylglycerol O-acyltransferase activity"/>
    <property type="evidence" value="ECO:0007669"/>
    <property type="project" value="InterPro"/>
</dbReference>
<keyword evidence="4" id="KW-1185">Reference proteome</keyword>
<dbReference type="SUPFAM" id="SSF52777">
    <property type="entry name" value="CoA-dependent acyltransferases"/>
    <property type="match status" value="2"/>
</dbReference>
<evidence type="ECO:0000313" key="3">
    <source>
        <dbReference type="EMBL" id="QFZ21319.1"/>
    </source>
</evidence>
<feature type="region of interest" description="Disordered" evidence="1">
    <location>
        <begin position="1"/>
        <end position="27"/>
    </location>
</feature>
<dbReference type="InterPro" id="IPR023213">
    <property type="entry name" value="CAT-like_dom_sf"/>
</dbReference>
<proteinExistence type="predicted"/>
<dbReference type="AlphaFoldDB" id="A0A5Q0H592"/>
<protein>
    <recommendedName>
        <fullName evidence="2">O-acyltransferase WSD1-like N-terminal domain-containing protein</fullName>
    </recommendedName>
</protein>
<evidence type="ECO:0000256" key="1">
    <source>
        <dbReference type="SAM" id="MobiDB-lite"/>
    </source>
</evidence>